<accession>A0A9D3XJ22</accession>
<keyword evidence="4" id="KW-0807">Transducer</keyword>
<evidence type="ECO:0000256" key="5">
    <source>
        <dbReference type="ARBA" id="ARBA00023170"/>
    </source>
</evidence>
<proteinExistence type="predicted"/>
<evidence type="ECO:0000313" key="7">
    <source>
        <dbReference type="EMBL" id="KAH1182394.1"/>
    </source>
</evidence>
<keyword evidence="4" id="KW-0297">G-protein coupled receptor</keyword>
<dbReference type="PANTHER" id="PTHR26454">
    <property type="entry name" value="OLFACTORY RECEPTOR"/>
    <property type="match status" value="1"/>
</dbReference>
<keyword evidence="8" id="KW-1185">Reference proteome</keyword>
<evidence type="ECO:0000256" key="2">
    <source>
        <dbReference type="ARBA" id="ARBA00022475"/>
    </source>
</evidence>
<comment type="subcellular location">
    <subcellularLocation>
        <location evidence="1">Cell membrane</location>
        <topology evidence="1">Multi-pass membrane protein</topology>
    </subcellularLocation>
</comment>
<reference evidence="7" key="1">
    <citation type="submission" date="2021-09" db="EMBL/GenBank/DDBJ databases">
        <title>The genome of Mauremys mutica provides insights into the evolution of semi-aquatic lifestyle.</title>
        <authorList>
            <person name="Gong S."/>
            <person name="Gao Y."/>
        </authorList>
    </citation>
    <scope>NUCLEOTIDE SEQUENCE</scope>
    <source>
        <strain evidence="7">MM-2020</strain>
        <tissue evidence="7">Muscle</tissue>
    </source>
</reference>
<dbReference type="InterPro" id="IPR047132">
    <property type="entry name" value="Olfact_rcpt_6C-like"/>
</dbReference>
<keyword evidence="3" id="KW-0552">Olfaction</keyword>
<keyword evidence="2" id="KW-1003">Cell membrane</keyword>
<keyword evidence="5" id="KW-0675">Receptor</keyword>
<dbReference type="EMBL" id="JAHDVG010000467">
    <property type="protein sequence ID" value="KAH1182394.1"/>
    <property type="molecule type" value="Genomic_DNA"/>
</dbReference>
<evidence type="ECO:0000256" key="1">
    <source>
        <dbReference type="ARBA" id="ARBA00004651"/>
    </source>
</evidence>
<protein>
    <submittedName>
        <fullName evidence="7">Uncharacterized protein</fullName>
    </submittedName>
</protein>
<name>A0A9D3XJ22_9SAUR</name>
<dbReference type="Proteomes" id="UP000827986">
    <property type="component" value="Unassembled WGS sequence"/>
</dbReference>
<comment type="caution">
    <text evidence="7">The sequence shown here is derived from an EMBL/GenBank/DDBJ whole genome shotgun (WGS) entry which is preliminary data.</text>
</comment>
<dbReference type="GO" id="GO:0007608">
    <property type="term" value="P:sensory perception of smell"/>
    <property type="evidence" value="ECO:0007669"/>
    <property type="project" value="UniProtKB-KW"/>
</dbReference>
<evidence type="ECO:0000256" key="4">
    <source>
        <dbReference type="ARBA" id="ARBA00023040"/>
    </source>
</evidence>
<dbReference type="PANTHER" id="PTHR26454:SF18">
    <property type="entry name" value="OLFACTORY RECEPTOR 6C76"/>
    <property type="match status" value="1"/>
</dbReference>
<keyword evidence="6" id="KW-0812">Transmembrane</keyword>
<evidence type="ECO:0000256" key="3">
    <source>
        <dbReference type="ARBA" id="ARBA00022725"/>
    </source>
</evidence>
<dbReference type="AlphaFoldDB" id="A0A9D3XJ22"/>
<organism evidence="7 8">
    <name type="scientific">Mauremys mutica</name>
    <name type="common">yellowpond turtle</name>
    <dbReference type="NCBI Taxonomy" id="74926"/>
    <lineage>
        <taxon>Eukaryota</taxon>
        <taxon>Metazoa</taxon>
        <taxon>Chordata</taxon>
        <taxon>Craniata</taxon>
        <taxon>Vertebrata</taxon>
        <taxon>Euteleostomi</taxon>
        <taxon>Archelosauria</taxon>
        <taxon>Testudinata</taxon>
        <taxon>Testudines</taxon>
        <taxon>Cryptodira</taxon>
        <taxon>Durocryptodira</taxon>
        <taxon>Testudinoidea</taxon>
        <taxon>Geoemydidae</taxon>
        <taxon>Geoemydinae</taxon>
        <taxon>Mauremys</taxon>
    </lineage>
</organism>
<dbReference type="GO" id="GO:0005886">
    <property type="term" value="C:plasma membrane"/>
    <property type="evidence" value="ECO:0007669"/>
    <property type="project" value="UniProtKB-SubCell"/>
</dbReference>
<sequence length="89" mass="10330">MVVTTLSYKAFSICTNHITMASIVYRTHISMHVQPTQKSSLENKVVALLTFVFMLSLNSFIYTLRNELVKQAPREAKAWNKLSRLQRRK</sequence>
<feature type="transmembrane region" description="Helical" evidence="6">
    <location>
        <begin position="45"/>
        <end position="64"/>
    </location>
</feature>
<keyword evidence="3" id="KW-0716">Sensory transduction</keyword>
<keyword evidence="6" id="KW-1133">Transmembrane helix</keyword>
<keyword evidence="6" id="KW-0472">Membrane</keyword>
<evidence type="ECO:0000256" key="6">
    <source>
        <dbReference type="SAM" id="Phobius"/>
    </source>
</evidence>
<dbReference type="SUPFAM" id="SSF81321">
    <property type="entry name" value="Family A G protein-coupled receptor-like"/>
    <property type="match status" value="1"/>
</dbReference>
<evidence type="ECO:0000313" key="8">
    <source>
        <dbReference type="Proteomes" id="UP000827986"/>
    </source>
</evidence>
<gene>
    <name evidence="7" type="ORF">KIL84_010148</name>
</gene>
<dbReference type="GO" id="GO:0004930">
    <property type="term" value="F:G protein-coupled receptor activity"/>
    <property type="evidence" value="ECO:0007669"/>
    <property type="project" value="UniProtKB-KW"/>
</dbReference>